<feature type="compositionally biased region" description="Basic and acidic residues" evidence="24">
    <location>
        <begin position="127"/>
        <end position="147"/>
    </location>
</feature>
<evidence type="ECO:0000256" key="3">
    <source>
        <dbReference type="ARBA" id="ARBA00004496"/>
    </source>
</evidence>
<proteinExistence type="predicted"/>
<dbReference type="InterPro" id="IPR039808">
    <property type="entry name" value="Cadherin"/>
</dbReference>
<dbReference type="GO" id="GO:0005794">
    <property type="term" value="C:Golgi apparatus"/>
    <property type="evidence" value="ECO:0007669"/>
    <property type="project" value="UniProtKB-SubCell"/>
</dbReference>
<dbReference type="FunFam" id="2.60.40.60:FF:000011">
    <property type="entry name" value="Cadherin 1"/>
    <property type="match status" value="5"/>
</dbReference>
<evidence type="ECO:0000256" key="19">
    <source>
        <dbReference type="ARBA" id="ARBA00023180"/>
    </source>
</evidence>
<comment type="subcellular location">
    <subcellularLocation>
        <location evidence="4">Cell junction</location>
        <location evidence="4">Adherens junction</location>
    </subcellularLocation>
    <subcellularLocation>
        <location evidence="2 22">Cell membrane</location>
        <topology evidence="2 22">Single-pass type I membrane protein</topology>
    </subcellularLocation>
    <subcellularLocation>
        <location evidence="3">Cytoplasm</location>
    </subcellularLocation>
    <subcellularLocation>
        <location evidence="1">Endosome</location>
    </subcellularLocation>
    <subcellularLocation>
        <location evidence="5">Golgi apparatus</location>
        <location evidence="5">trans-Golgi network</location>
    </subcellularLocation>
</comment>
<comment type="function">
    <text evidence="23">Cadherins are calcium-dependent cell adhesion proteins.</text>
</comment>
<feature type="chain" id="PRO_5042582193" description="Cadherin-1" evidence="26">
    <location>
        <begin position="21"/>
        <end position="1884"/>
    </location>
</feature>
<reference evidence="29" key="1">
    <citation type="submission" date="2025-08" db="UniProtKB">
        <authorList>
            <consortium name="RefSeq"/>
        </authorList>
    </citation>
    <scope>IDENTIFICATION</scope>
    <source>
        <tissue evidence="29">Brain</tissue>
    </source>
</reference>
<dbReference type="GO" id="GO:0008013">
    <property type="term" value="F:beta-catenin binding"/>
    <property type="evidence" value="ECO:0007669"/>
    <property type="project" value="TreeGrafter"/>
</dbReference>
<keyword evidence="12" id="KW-0967">Endosome</keyword>
<dbReference type="Proteomes" id="UP000694890">
    <property type="component" value="Linkage group LG16_LG22"/>
</dbReference>
<dbReference type="InterPro" id="IPR000233">
    <property type="entry name" value="Cadherin_Y-type_LIR"/>
</dbReference>
<dbReference type="GO" id="GO:0001841">
    <property type="term" value="P:neural tube formation"/>
    <property type="evidence" value="ECO:0007669"/>
    <property type="project" value="UniProtKB-ARBA"/>
</dbReference>
<evidence type="ECO:0000313" key="28">
    <source>
        <dbReference type="Proteomes" id="UP000694890"/>
    </source>
</evidence>
<dbReference type="PANTHER" id="PTHR24027">
    <property type="entry name" value="CADHERIN-23"/>
    <property type="match status" value="1"/>
</dbReference>
<dbReference type="FunFam" id="2.60.40.60:FF:000191">
    <property type="entry name" value="Cadherin 1"/>
    <property type="match status" value="1"/>
</dbReference>
<dbReference type="InterPro" id="IPR002126">
    <property type="entry name" value="Cadherin-like_dom"/>
</dbReference>
<dbReference type="FunFam" id="2.60.40.60:FF:000022">
    <property type="entry name" value="Cadherin 2"/>
    <property type="match status" value="5"/>
</dbReference>
<evidence type="ECO:0000256" key="5">
    <source>
        <dbReference type="ARBA" id="ARBA00004601"/>
    </source>
</evidence>
<evidence type="ECO:0000256" key="12">
    <source>
        <dbReference type="ARBA" id="ARBA00022753"/>
    </source>
</evidence>
<keyword evidence="14 22" id="KW-0130">Cell adhesion</keyword>
<dbReference type="GO" id="GO:0060027">
    <property type="term" value="P:convergent extension involved in gastrulation"/>
    <property type="evidence" value="ECO:0007669"/>
    <property type="project" value="UniProtKB-ARBA"/>
</dbReference>
<dbReference type="SMART" id="SM01055">
    <property type="entry name" value="Cadherin_pro"/>
    <property type="match status" value="1"/>
</dbReference>
<dbReference type="KEGG" id="lcf:108895764"/>
<keyword evidence="8 22" id="KW-0812">Transmembrane</keyword>
<dbReference type="GO" id="GO:0034332">
    <property type="term" value="P:adherens junction organization"/>
    <property type="evidence" value="ECO:0007669"/>
    <property type="project" value="UniProtKB-ARBA"/>
</dbReference>
<evidence type="ECO:0000256" key="10">
    <source>
        <dbReference type="ARBA" id="ARBA00022729"/>
    </source>
</evidence>
<dbReference type="FunFam" id="4.10.900.10:FF:000001">
    <property type="entry name" value="Cadherin 2"/>
    <property type="match status" value="1"/>
</dbReference>
<keyword evidence="17" id="KW-0333">Golgi apparatus</keyword>
<feature type="region of interest" description="Disordered" evidence="24">
    <location>
        <begin position="127"/>
        <end position="148"/>
    </location>
</feature>
<evidence type="ECO:0000256" key="9">
    <source>
        <dbReference type="ARBA" id="ARBA00022723"/>
    </source>
</evidence>
<dbReference type="GO" id="GO:0030010">
    <property type="term" value="P:establishment of cell polarity"/>
    <property type="evidence" value="ECO:0007669"/>
    <property type="project" value="UniProtKB-ARBA"/>
</dbReference>
<evidence type="ECO:0000256" key="15">
    <source>
        <dbReference type="ARBA" id="ARBA00022949"/>
    </source>
</evidence>
<dbReference type="FunFam" id="2.60.40.60:FF:000019">
    <property type="entry name" value="Cadherin 2"/>
    <property type="match status" value="1"/>
</dbReference>
<dbReference type="GO" id="GO:0045296">
    <property type="term" value="F:cadherin binding"/>
    <property type="evidence" value="ECO:0007669"/>
    <property type="project" value="TreeGrafter"/>
</dbReference>
<feature type="domain" description="Cadherin" evidence="27">
    <location>
        <begin position="189"/>
        <end position="296"/>
    </location>
</feature>
<keyword evidence="15" id="KW-0965">Cell junction</keyword>
<feature type="domain" description="Cadherin" evidence="27">
    <location>
        <begin position="1492"/>
        <end position="1599"/>
    </location>
</feature>
<dbReference type="Gene3D" id="4.10.900.10">
    <property type="entry name" value="TCF3-CBD (Catenin binding domain)"/>
    <property type="match status" value="1"/>
</dbReference>
<evidence type="ECO:0000256" key="17">
    <source>
        <dbReference type="ARBA" id="ARBA00023034"/>
    </source>
</evidence>
<dbReference type="GO" id="GO:0016342">
    <property type="term" value="C:catenin complex"/>
    <property type="evidence" value="ECO:0007669"/>
    <property type="project" value="TreeGrafter"/>
</dbReference>
<feature type="transmembrane region" description="Helical" evidence="25">
    <location>
        <begin position="1707"/>
        <end position="1731"/>
    </location>
</feature>
<evidence type="ECO:0000256" key="25">
    <source>
        <dbReference type="SAM" id="Phobius"/>
    </source>
</evidence>
<dbReference type="Pfam" id="PF00028">
    <property type="entry name" value="Cadherin"/>
    <property type="match status" value="12"/>
</dbReference>
<dbReference type="GO" id="GO:0007398">
    <property type="term" value="P:ectoderm development"/>
    <property type="evidence" value="ECO:0007669"/>
    <property type="project" value="UniProtKB-ARBA"/>
</dbReference>
<evidence type="ECO:0000256" key="16">
    <source>
        <dbReference type="ARBA" id="ARBA00022989"/>
    </source>
</evidence>
<dbReference type="CDD" id="cd11304">
    <property type="entry name" value="Cadherin_repeat"/>
    <property type="match status" value="7"/>
</dbReference>
<gene>
    <name evidence="29" type="primary">LOC108895764</name>
</gene>
<feature type="domain" description="Cadherin" evidence="27">
    <location>
        <begin position="1380"/>
        <end position="1491"/>
    </location>
</feature>
<dbReference type="Pfam" id="PF08758">
    <property type="entry name" value="Cadherin_pro"/>
    <property type="match status" value="1"/>
</dbReference>
<feature type="domain" description="Cadherin" evidence="27">
    <location>
        <begin position="918"/>
        <end position="1025"/>
    </location>
</feature>
<dbReference type="SMART" id="SM00112">
    <property type="entry name" value="CA"/>
    <property type="match status" value="12"/>
</dbReference>
<keyword evidence="18 25" id="KW-0472">Membrane</keyword>
<accession>A0AAJ7VEW7</accession>
<feature type="domain" description="Cadherin" evidence="27">
    <location>
        <begin position="297"/>
        <end position="408"/>
    </location>
</feature>
<dbReference type="SUPFAM" id="SSF49313">
    <property type="entry name" value="Cadherin-like"/>
    <property type="match status" value="14"/>
</dbReference>
<evidence type="ECO:0000256" key="22">
    <source>
        <dbReference type="RuleBase" id="RU003318"/>
    </source>
</evidence>
<feature type="domain" description="Cadherin" evidence="27">
    <location>
        <begin position="1026"/>
        <end position="1137"/>
    </location>
</feature>
<keyword evidence="10 26" id="KW-0732">Signal</keyword>
<dbReference type="InterPro" id="IPR027397">
    <property type="entry name" value="Catenin-bd_sf"/>
</dbReference>
<dbReference type="PANTHER" id="PTHR24027:SF319">
    <property type="entry name" value="CADHERIN-1"/>
    <property type="match status" value="1"/>
</dbReference>
<evidence type="ECO:0000313" key="29">
    <source>
        <dbReference type="RefSeq" id="XP_018550189.1"/>
    </source>
</evidence>
<sequence length="1884" mass="208997">MGTARFVVIAISIVIFQASASLTAKEPTCASGFESDMFIFKVNRNQLRQGARLGRVVFTDCTPRTRFLFHSDDSRFMVQPDGELKVKRHVVLHKGHLDLVINSWDSQGRKMSVPVRILYHRHYHEKNHGGHHGDHHENHHQNVEHHHGDHRHHNHQHILTEADSANNTEVPVQQFPKTSDGLRRRRKRDWIIPDIKVSENDRGPYPLKVSQIRSNEDKVKKIFYSITGPGADQPPVGRFTMDRDTGILYVTQPLDREEVAKYMFQAHAVAEGSGNVEEIMDIVVIVIDQNDNKPVFTQDTYLGEVPEASPKGHEVITVKATDDDEPNSDNSDVRYRILSQTPQFPSDNLFVINPVTGVIRVNDDGLDREKYPKYTLVVEAADMQGEGLSGQAKVNLTVTDSNNNASAFTQSSVPVQQFPKTSDGLRRRRKRDWIIPDIKVSENDRGPYPLKVSQIRSNEDKVKKIFYSITGPGADQPPVGRFTMDRDTGILYVTQPLDREEVAKYMFQAHAVAEGSGNVEEIMDIVVIVIDQNDNKPVFTQDTYLGEVPEASPKGHEVITVKATDDDEPNSDNSDVRYRILSQTPQFPSDNLFVINPVTGVIRVNDDGLDREKYPKYTLVVEAADMQGEGLSGQAKVNLTVTDSNNNASAFTQSSVPVQQFPKTSDGLRRRRKRDWIIPDIKVSENDRGPYPLKVSQIRSNEDKVKKIFYSITGPGADQPPVGRFTMDRDTGILYVTQPLDREEVAKYMFQAHAVAEGSGNVEEIMDIVVIVIDQNDNKPVFTQDTYLGEVPEASPKGHEVITVKATDDDEPNSDNSDVRYRILSQTPQFPSDNLFVINPVTGVIRVNDDGLDREKYPKYTLVVEAADMQGEGLSGQAKVNLTVTDSNNNASAFTQSSVPVQQFPKTSDGLRRRRKRDWIIPDIKVSENDRGPYPLKVSQIRSNEDKIKKIFYSITGPGADQPPVGLFTMDRDTGILYVTQPLDREEVARYMFQAHAVADSSGNAEEPMDIVVIVIDQNDNKPVFTQDTYLGEVPEASPKGYEVITVKATDNDEPNSDNSDVRYRILSQTPQFPSDNLFEINPVTGVIRVNDGGLDREKYPKYTLVVEAADMVGEGLSGEAKVILTVTDSNDNAPTFTQSSVPVLQFPKTGDGLRRRKRDWVIPDLKVSENARGPYPLKVSQIRSNEDKVKKIFYSITGPGADQPPVGLFTMDRDTGILYVTQPLDREEVARYMFQAHAVAEGSGNAEEPMDIVVIVIDQNDNKPVFTQDTYLGEVPEASPKGYEVITVKATDDDEPNSDNSDVRYLILSQTPQFPSDNLFEINPVTGVIRVNNSGLDREKYPKYTLVVKAADMVGSGLSGEAKVILTVTDSNDNAPAFTQSSYEATVAENKVDAVVITMSVTDGDEPHSPAWNAKFKIVDGDPGGLFNVKTGQNKHDGIITTAKGLDFEKSSKHTLLVAVENEVPFATPLPTATATVVVNVQDVNEAPIFDPVEKYVSKREDLPINTDVVQYTASDPDTARKQTVKYKIISDPAGWLIVAKDTGLIKVKNSMDRESHFVKDDKYTALIGAYDNDDVPATGTGTLIIQLEDVNDNAPIIEERVIKVCNKESAPQLLSVTDKDGPGFAAPYTVSLEGMSKTNWTARMNATQTGIILKLATELASGDYTVVLRVRDTQGLEQDNTVQATVCDCKGEEVSCQGRIAGGTGLPVILGILGGILLLLMLVLLLLLFARRRKGEIKEPLLQDDDVRDNIYYYDEEGGGEDDQDYDLSVLHRGLDNRPEVFRNDVVPNFMPAPQYRPRPANPEEIGNFIDDNLKAADNDPTAPPYDSLLVFDYEGGGSDAGSLSSLNSSSSGDQNYDCLSEWGPRFKKLADMYGGGEDDML</sequence>
<keyword evidence="11" id="KW-0677">Repeat</keyword>
<feature type="domain" description="Cadherin" evidence="27">
    <location>
        <begin position="540"/>
        <end position="651"/>
    </location>
</feature>
<dbReference type="InterPro" id="IPR015919">
    <property type="entry name" value="Cadherin-like_sf"/>
</dbReference>
<dbReference type="RefSeq" id="XP_018550189.1">
    <property type="nucleotide sequence ID" value="XM_018694673.2"/>
</dbReference>
<keyword evidence="13 21" id="KW-0106">Calcium</keyword>
<evidence type="ECO:0000256" key="26">
    <source>
        <dbReference type="SAM" id="SignalP"/>
    </source>
</evidence>
<dbReference type="PROSITE" id="PS50268">
    <property type="entry name" value="CADHERIN_2"/>
    <property type="match status" value="12"/>
</dbReference>
<organism evidence="28 29">
    <name type="scientific">Lates calcarifer</name>
    <name type="common">Barramundi</name>
    <name type="synonym">Holocentrus calcarifer</name>
    <dbReference type="NCBI Taxonomy" id="8187"/>
    <lineage>
        <taxon>Eukaryota</taxon>
        <taxon>Metazoa</taxon>
        <taxon>Chordata</taxon>
        <taxon>Craniata</taxon>
        <taxon>Vertebrata</taxon>
        <taxon>Euteleostomi</taxon>
        <taxon>Actinopterygii</taxon>
        <taxon>Neopterygii</taxon>
        <taxon>Teleostei</taxon>
        <taxon>Neoteleostei</taxon>
        <taxon>Acanthomorphata</taxon>
        <taxon>Carangaria</taxon>
        <taxon>Carangaria incertae sedis</taxon>
        <taxon>Centropomidae</taxon>
        <taxon>Lates</taxon>
    </lineage>
</organism>
<feature type="signal peptide" evidence="26">
    <location>
        <begin position="1"/>
        <end position="20"/>
    </location>
</feature>
<keyword evidence="6" id="KW-1003">Cell membrane</keyword>
<feature type="domain" description="Cadherin" evidence="27">
    <location>
        <begin position="432"/>
        <end position="539"/>
    </location>
</feature>
<evidence type="ECO:0000256" key="8">
    <source>
        <dbReference type="ARBA" id="ARBA00022692"/>
    </source>
</evidence>
<dbReference type="GO" id="GO:0005912">
    <property type="term" value="C:adherens junction"/>
    <property type="evidence" value="ECO:0007669"/>
    <property type="project" value="UniProtKB-SubCell"/>
</dbReference>
<feature type="domain" description="Cadherin" evidence="27">
    <location>
        <begin position="1268"/>
        <end position="1379"/>
    </location>
</feature>
<dbReference type="GO" id="GO:0005768">
    <property type="term" value="C:endosome"/>
    <property type="evidence" value="ECO:0007669"/>
    <property type="project" value="UniProtKB-SubCell"/>
</dbReference>
<dbReference type="GO" id="GO:0055113">
    <property type="term" value="P:epiboly involved in gastrulation with mouth forming second"/>
    <property type="evidence" value="ECO:0007669"/>
    <property type="project" value="UniProtKB-ARBA"/>
</dbReference>
<dbReference type="GO" id="GO:0007043">
    <property type="term" value="P:cell-cell junction assembly"/>
    <property type="evidence" value="ECO:0007669"/>
    <property type="project" value="TreeGrafter"/>
</dbReference>
<dbReference type="GO" id="GO:0042074">
    <property type="term" value="P:cell migration involved in gastrulation"/>
    <property type="evidence" value="ECO:0007669"/>
    <property type="project" value="UniProtKB-ARBA"/>
</dbReference>
<dbReference type="PRINTS" id="PR00205">
    <property type="entry name" value="CADHERIN"/>
</dbReference>
<evidence type="ECO:0000256" key="21">
    <source>
        <dbReference type="PROSITE-ProRule" id="PRU00043"/>
    </source>
</evidence>
<evidence type="ECO:0000256" key="14">
    <source>
        <dbReference type="ARBA" id="ARBA00022889"/>
    </source>
</evidence>
<evidence type="ECO:0000256" key="1">
    <source>
        <dbReference type="ARBA" id="ARBA00004177"/>
    </source>
</evidence>
<dbReference type="InterPro" id="IPR014868">
    <property type="entry name" value="Cadherin_pro_dom"/>
</dbReference>
<dbReference type="GO" id="GO:0007156">
    <property type="term" value="P:homophilic cell adhesion via plasma membrane adhesion molecules"/>
    <property type="evidence" value="ECO:0007669"/>
    <property type="project" value="InterPro"/>
</dbReference>
<dbReference type="Pfam" id="PF01049">
    <property type="entry name" value="CADH_Y-type_LIR"/>
    <property type="match status" value="1"/>
</dbReference>
<dbReference type="GO" id="GO:0005509">
    <property type="term" value="F:calcium ion binding"/>
    <property type="evidence" value="ECO:0007669"/>
    <property type="project" value="UniProtKB-UniRule"/>
</dbReference>
<evidence type="ECO:0000256" key="18">
    <source>
        <dbReference type="ARBA" id="ARBA00023136"/>
    </source>
</evidence>
<feature type="domain" description="Cadherin" evidence="27">
    <location>
        <begin position="783"/>
        <end position="894"/>
    </location>
</feature>
<evidence type="ECO:0000256" key="6">
    <source>
        <dbReference type="ARBA" id="ARBA00022475"/>
    </source>
</evidence>
<feature type="domain" description="Cadherin" evidence="27">
    <location>
        <begin position="1160"/>
        <end position="1267"/>
    </location>
</feature>
<keyword evidence="9" id="KW-0479">Metal-binding</keyword>
<evidence type="ECO:0000256" key="20">
    <source>
        <dbReference type="ARBA" id="ARBA00023893"/>
    </source>
</evidence>
<evidence type="ECO:0000256" key="23">
    <source>
        <dbReference type="RuleBase" id="RU004357"/>
    </source>
</evidence>
<dbReference type="GO" id="GO:0044331">
    <property type="term" value="P:cell-cell adhesion mediated by cadherin"/>
    <property type="evidence" value="ECO:0007669"/>
    <property type="project" value="TreeGrafter"/>
</dbReference>
<evidence type="ECO:0000259" key="27">
    <source>
        <dbReference type="PROSITE" id="PS50268"/>
    </source>
</evidence>
<evidence type="ECO:0000256" key="7">
    <source>
        <dbReference type="ARBA" id="ARBA00022490"/>
    </source>
</evidence>
<evidence type="ECO:0000256" key="11">
    <source>
        <dbReference type="ARBA" id="ARBA00022737"/>
    </source>
</evidence>
<evidence type="ECO:0000256" key="4">
    <source>
        <dbReference type="ARBA" id="ARBA00004536"/>
    </source>
</evidence>
<dbReference type="FunFam" id="2.60.40.60:FF:000031">
    <property type="entry name" value="Cadherin 3"/>
    <property type="match status" value="1"/>
</dbReference>
<dbReference type="PROSITE" id="PS00232">
    <property type="entry name" value="CADHERIN_1"/>
    <property type="match status" value="6"/>
</dbReference>
<keyword evidence="19" id="KW-0325">Glycoprotein</keyword>
<dbReference type="GO" id="GO:0016339">
    <property type="term" value="P:calcium-dependent cell-cell adhesion via plasma membrane cell adhesion molecules"/>
    <property type="evidence" value="ECO:0007669"/>
    <property type="project" value="TreeGrafter"/>
</dbReference>
<dbReference type="GeneID" id="108895764"/>
<dbReference type="GO" id="GO:0001764">
    <property type="term" value="P:neuron migration"/>
    <property type="evidence" value="ECO:0007669"/>
    <property type="project" value="UniProtKB-ARBA"/>
</dbReference>
<protein>
    <recommendedName>
        <fullName evidence="20">Cadherin-1</fullName>
    </recommendedName>
</protein>
<dbReference type="InterPro" id="IPR020894">
    <property type="entry name" value="Cadherin_CS"/>
</dbReference>
<dbReference type="GO" id="GO:0000902">
    <property type="term" value="P:cell morphogenesis"/>
    <property type="evidence" value="ECO:0007669"/>
    <property type="project" value="TreeGrafter"/>
</dbReference>
<evidence type="ECO:0000256" key="2">
    <source>
        <dbReference type="ARBA" id="ARBA00004251"/>
    </source>
</evidence>
<evidence type="ECO:0000256" key="24">
    <source>
        <dbReference type="SAM" id="MobiDB-lite"/>
    </source>
</evidence>
<dbReference type="GO" id="GO:0007498">
    <property type="term" value="P:mesoderm development"/>
    <property type="evidence" value="ECO:0007669"/>
    <property type="project" value="UniProtKB-ARBA"/>
</dbReference>
<keyword evidence="16 25" id="KW-1133">Transmembrane helix</keyword>
<name>A0AAJ7VEW7_LATCA</name>
<evidence type="ECO:0000256" key="13">
    <source>
        <dbReference type="ARBA" id="ARBA00022837"/>
    </source>
</evidence>
<feature type="domain" description="Cadherin" evidence="27">
    <location>
        <begin position="675"/>
        <end position="782"/>
    </location>
</feature>
<dbReference type="Gene3D" id="2.60.40.60">
    <property type="entry name" value="Cadherins"/>
    <property type="match status" value="14"/>
</dbReference>
<keyword evidence="7" id="KW-0963">Cytoplasm</keyword>
<dbReference type="FunFam" id="2.60.40.60:FF:000095">
    <property type="entry name" value="Cadherin 13"/>
    <property type="match status" value="1"/>
</dbReference>